<feature type="transmembrane region" description="Helical" evidence="21">
    <location>
        <begin position="235"/>
        <end position="257"/>
    </location>
</feature>
<dbReference type="InterPro" id="IPR001173">
    <property type="entry name" value="Glyco_trans_2-like"/>
</dbReference>
<evidence type="ECO:0000256" key="10">
    <source>
        <dbReference type="ARBA" id="ARBA00022692"/>
    </source>
</evidence>
<dbReference type="InterPro" id="IPR050256">
    <property type="entry name" value="Glycosyltransferase_2"/>
</dbReference>
<evidence type="ECO:0000256" key="21">
    <source>
        <dbReference type="SAM" id="Phobius"/>
    </source>
</evidence>
<keyword evidence="4" id="KW-1003">Cell membrane</keyword>
<keyword evidence="8 23" id="KW-0328">Glycosyltransferase</keyword>
<evidence type="ECO:0000256" key="12">
    <source>
        <dbReference type="ARBA" id="ARBA00022989"/>
    </source>
</evidence>
<evidence type="ECO:0000313" key="24">
    <source>
        <dbReference type="Proteomes" id="UP000017944"/>
    </source>
</evidence>
<keyword evidence="10 21" id="KW-0812">Transmembrane</keyword>
<evidence type="ECO:0000256" key="17">
    <source>
        <dbReference type="ARBA" id="ARBA00052993"/>
    </source>
</evidence>
<evidence type="ECO:0000259" key="22">
    <source>
        <dbReference type="Pfam" id="PF00535"/>
    </source>
</evidence>
<comment type="catalytic activity">
    <reaction evidence="17">
        <text>UDP-4-deoxy-4-formamido-beta-L-arabinose + di-trans,octa-cis-undecaprenyl phosphate = 4-deoxy-4-formamido-alpha-L-arabinopyranosyl di-trans,octa-cis-undecaprenyl phosphate + UDP</text>
        <dbReference type="Rhea" id="RHEA:27722"/>
        <dbReference type="ChEBI" id="CHEBI:58223"/>
        <dbReference type="ChEBI" id="CHEBI:58709"/>
        <dbReference type="ChEBI" id="CHEBI:58909"/>
        <dbReference type="ChEBI" id="CHEBI:60392"/>
        <dbReference type="EC" id="2.4.2.53"/>
    </reaction>
</comment>
<comment type="pathway">
    <text evidence="18">Glycolipid biosynthesis; 4-amino-4-deoxy-alpha-L-arabinose undecaprenyl phosphate biosynthesis; 4-amino-4-deoxy-alpha-L-arabinose undecaprenyl phosphate from UDP-4-deoxy-4-formamido-beta-L-arabinose and undecaprenyl phosphate: step 1/2.</text>
</comment>
<dbReference type="GO" id="GO:0009103">
    <property type="term" value="P:lipopolysaccharide biosynthetic process"/>
    <property type="evidence" value="ECO:0007669"/>
    <property type="project" value="UniProtKB-KW"/>
</dbReference>
<dbReference type="GO" id="GO:0005886">
    <property type="term" value="C:plasma membrane"/>
    <property type="evidence" value="ECO:0007669"/>
    <property type="project" value="UniProtKB-SubCell"/>
</dbReference>
<comment type="similarity">
    <text evidence="3">Belongs to the glycosyltransferase 2 family.</text>
</comment>
<feature type="domain" description="Glycosyltransferase 2-like" evidence="22">
    <location>
        <begin position="11"/>
        <end position="172"/>
    </location>
</feature>
<evidence type="ECO:0000256" key="18">
    <source>
        <dbReference type="ARBA" id="ARBA00060679"/>
    </source>
</evidence>
<sequence>MFEIHPVKKVSVVIPVYNEQESLPELIRRTTTACESLGKEYEILLIDDGSSDNSAHMLVEASQAENSHIVSILLNRNYGQHSAIMAGFSHVTGDLIITLDADLQNPPEEIPRLVAKADEGYDVVGTVRQNRQDSWFRKTASKMINRLIQRTTGKAMGDYGCMLRAYRRHIVDAMLHCHERSTFIPILANIFARRAIEIPVHHAEREYGESKYSFMRLINLMYDLVTCLTTTPLRMLSLLGSIIAIGGFSIAVLLVILR</sequence>
<comment type="subcellular location">
    <subcellularLocation>
        <location evidence="1">Cell inner membrane</location>
        <topology evidence="1">Multi-pass membrane protein</topology>
    </subcellularLocation>
</comment>
<dbReference type="Proteomes" id="UP000017944">
    <property type="component" value="Unassembled WGS sequence"/>
</dbReference>
<evidence type="ECO:0000256" key="9">
    <source>
        <dbReference type="ARBA" id="ARBA00022679"/>
    </source>
</evidence>
<reference evidence="23 24" key="1">
    <citation type="submission" date="2013-10" db="EMBL/GenBank/DDBJ databases">
        <title>Draft genomes and the virulence plasmids of Sd1617 vaccine constructs: WRSd3 and WRSd5.</title>
        <authorList>
            <person name="Aksomboon Vongsawan A."/>
            <person name="Venkatesan M.M."/>
            <person name="Vaisvil B."/>
            <person name="Emel G."/>
            <person name="Kepatral V."/>
            <person name="Sethabutr O."/>
            <person name="Serichantalergs O."/>
            <person name="Mason C."/>
        </authorList>
    </citation>
    <scope>NUCLEOTIDE SEQUENCE [LARGE SCALE GENOMIC DNA]</scope>
    <source>
        <strain evidence="23 24">WRSd3</strain>
    </source>
</reference>
<dbReference type="Gene3D" id="3.90.550.10">
    <property type="entry name" value="Spore Coat Polysaccharide Biosynthesis Protein SpsA, Chain A"/>
    <property type="match status" value="1"/>
</dbReference>
<evidence type="ECO:0000256" key="16">
    <source>
        <dbReference type="ARBA" id="ARBA00030159"/>
    </source>
</evidence>
<dbReference type="Pfam" id="PF00535">
    <property type="entry name" value="Glycos_transf_2"/>
    <property type="match status" value="1"/>
</dbReference>
<keyword evidence="5" id="KW-0444">Lipid biosynthesis</keyword>
<dbReference type="PATRIC" id="fig|1401327.3.peg.1876"/>
<keyword evidence="11" id="KW-0448">Lipopolysaccharide biosynthesis</keyword>
<organism evidence="23 24">
    <name type="scientific">Shigella dysenteriae WRSd3</name>
    <dbReference type="NCBI Taxonomy" id="1401327"/>
    <lineage>
        <taxon>Bacteria</taxon>
        <taxon>Pseudomonadati</taxon>
        <taxon>Pseudomonadota</taxon>
        <taxon>Gammaproteobacteria</taxon>
        <taxon>Enterobacterales</taxon>
        <taxon>Enterobacteriaceae</taxon>
        <taxon>Shigella</taxon>
    </lineage>
</organism>
<dbReference type="FunFam" id="3.90.550.10:FF:000019">
    <property type="entry name" value="Undecaprenyl-phosphate 4-deoxy-4-formamido-L-arabinose transferase"/>
    <property type="match status" value="1"/>
</dbReference>
<keyword evidence="7" id="KW-0441">Lipid A biosynthesis</keyword>
<keyword evidence="9 23" id="KW-0808">Transferase</keyword>
<keyword evidence="13" id="KW-0443">Lipid metabolism</keyword>
<evidence type="ECO:0000256" key="11">
    <source>
        <dbReference type="ARBA" id="ARBA00022985"/>
    </source>
</evidence>
<dbReference type="CDD" id="cd04187">
    <property type="entry name" value="DPM1_like_bac"/>
    <property type="match status" value="1"/>
</dbReference>
<evidence type="ECO:0000256" key="7">
    <source>
        <dbReference type="ARBA" id="ARBA00022556"/>
    </source>
</evidence>
<name>A0A090NXJ2_SHIDY</name>
<dbReference type="AlphaFoldDB" id="A0A090NXJ2"/>
<evidence type="ECO:0000256" key="14">
    <source>
        <dbReference type="ARBA" id="ARBA00023136"/>
    </source>
</evidence>
<evidence type="ECO:0000256" key="6">
    <source>
        <dbReference type="ARBA" id="ARBA00022519"/>
    </source>
</evidence>
<evidence type="ECO:0000256" key="5">
    <source>
        <dbReference type="ARBA" id="ARBA00022516"/>
    </source>
</evidence>
<evidence type="ECO:0000256" key="2">
    <source>
        <dbReference type="ARBA" id="ARBA00004756"/>
    </source>
</evidence>
<evidence type="ECO:0000256" key="8">
    <source>
        <dbReference type="ARBA" id="ARBA00022676"/>
    </source>
</evidence>
<evidence type="ECO:0000256" key="4">
    <source>
        <dbReference type="ARBA" id="ARBA00022475"/>
    </source>
</evidence>
<dbReference type="SUPFAM" id="SSF53448">
    <property type="entry name" value="Nucleotide-diphospho-sugar transferases"/>
    <property type="match status" value="1"/>
</dbReference>
<gene>
    <name evidence="23" type="ORF">WRSd3_02025</name>
</gene>
<keyword evidence="15" id="KW-0046">Antibiotic resistance</keyword>
<dbReference type="GO" id="GO:0099621">
    <property type="term" value="F:undecaprenyl-phosphate 4-deoxy-4-formamido-L-arabinose transferase activity"/>
    <property type="evidence" value="ECO:0007669"/>
    <property type="project" value="UniProtKB-EC"/>
</dbReference>
<evidence type="ECO:0000256" key="20">
    <source>
        <dbReference type="ARBA" id="ARBA00074885"/>
    </source>
</evidence>
<comment type="caution">
    <text evidence="23">The sequence shown here is derived from an EMBL/GenBank/DDBJ whole genome shotgun (WGS) entry which is preliminary data.</text>
</comment>
<evidence type="ECO:0000256" key="1">
    <source>
        <dbReference type="ARBA" id="ARBA00004429"/>
    </source>
</evidence>
<dbReference type="PANTHER" id="PTHR48090">
    <property type="entry name" value="UNDECAPRENYL-PHOSPHATE 4-DEOXY-4-FORMAMIDO-L-ARABINOSE TRANSFERASE-RELATED"/>
    <property type="match status" value="1"/>
</dbReference>
<keyword evidence="6" id="KW-0997">Cell inner membrane</keyword>
<dbReference type="PANTHER" id="PTHR48090:SF3">
    <property type="entry name" value="UNDECAPRENYL-PHOSPHATE 4-DEOXY-4-FORMAMIDO-L-ARABINOSE TRANSFERASE"/>
    <property type="match status" value="1"/>
</dbReference>
<accession>A0A090NXJ2</accession>
<keyword evidence="12 21" id="KW-1133">Transmembrane helix</keyword>
<comment type="pathway">
    <text evidence="2">Bacterial outer membrane biogenesis; lipopolysaccharide biosynthesis.</text>
</comment>
<evidence type="ECO:0000256" key="15">
    <source>
        <dbReference type="ARBA" id="ARBA00023251"/>
    </source>
</evidence>
<dbReference type="InterPro" id="IPR029044">
    <property type="entry name" value="Nucleotide-diphossugar_trans"/>
</dbReference>
<dbReference type="NCBIfam" id="NF007986">
    <property type="entry name" value="PRK10714.1"/>
    <property type="match status" value="1"/>
</dbReference>
<proteinExistence type="inferred from homology"/>
<evidence type="ECO:0000256" key="13">
    <source>
        <dbReference type="ARBA" id="ARBA00023098"/>
    </source>
</evidence>
<dbReference type="GO" id="GO:0009245">
    <property type="term" value="P:lipid A biosynthetic process"/>
    <property type="evidence" value="ECO:0007669"/>
    <property type="project" value="UniProtKB-KW"/>
</dbReference>
<evidence type="ECO:0000313" key="23">
    <source>
        <dbReference type="EMBL" id="ESU79608.1"/>
    </source>
</evidence>
<keyword evidence="14 21" id="KW-0472">Membrane</keyword>
<dbReference type="EC" id="2.4.2.53" evidence="19"/>
<evidence type="ECO:0000256" key="3">
    <source>
        <dbReference type="ARBA" id="ARBA00006739"/>
    </source>
</evidence>
<evidence type="ECO:0000256" key="19">
    <source>
        <dbReference type="ARBA" id="ARBA00066345"/>
    </source>
</evidence>
<protein>
    <recommendedName>
        <fullName evidence="20">Undecaprenyl-phosphate 4-deoxy-4-formamido-L-arabinose transferase</fullName>
        <ecNumber evidence="19">2.4.2.53</ecNumber>
    </recommendedName>
    <alternativeName>
        <fullName evidence="16">Polymyxin resistance protein PmrF</fullName>
    </alternativeName>
</protein>
<dbReference type="GO" id="GO:0046677">
    <property type="term" value="P:response to antibiotic"/>
    <property type="evidence" value="ECO:0007669"/>
    <property type="project" value="UniProtKB-KW"/>
</dbReference>
<dbReference type="EMBL" id="AXUT01000151">
    <property type="protein sequence ID" value="ESU79608.1"/>
    <property type="molecule type" value="Genomic_DNA"/>
</dbReference>